<sequence length="243" mass="26499">MSAEGMAMKPWRSGMRDALPLLGGYLPVAISFGLVAVQAGLTPWQAIAISALIYAGASQFVLVSMIAAGSPWWLALTMTLLINLRHIVYAPNLATWLPRSRHWLWLMHGLTDQIFALAQARLPRVAESARIGWFIGAALLAWSSWVIGTALGAYAGEWLMMQWPLLGRVMPFALPALFLVLLVPHCTSRHGAIALGVSVITAMLFTLNELEHIGVPIAALCGLLCYQFNPAGRKISPMRDDNE</sequence>
<keyword evidence="6" id="KW-1133">Transmembrane helix</keyword>
<keyword evidence="9" id="KW-1185">Reference proteome</keyword>
<dbReference type="InterPro" id="IPR011606">
    <property type="entry name" value="Brnchd-chn_aa_trnsp_permease"/>
</dbReference>
<keyword evidence="3" id="KW-0813">Transport</keyword>
<evidence type="ECO:0000256" key="3">
    <source>
        <dbReference type="ARBA" id="ARBA00022448"/>
    </source>
</evidence>
<dbReference type="Proteomes" id="UP000322553">
    <property type="component" value="Chromosome"/>
</dbReference>
<dbReference type="PANTHER" id="PTHR34979">
    <property type="entry name" value="INNER MEMBRANE PROTEIN YGAZ"/>
    <property type="match status" value="1"/>
</dbReference>
<evidence type="ECO:0000256" key="4">
    <source>
        <dbReference type="ARBA" id="ARBA00022475"/>
    </source>
</evidence>
<keyword evidence="5" id="KW-0812">Transmembrane</keyword>
<dbReference type="AlphaFoldDB" id="A0A1S1P1T4"/>
<reference evidence="8 9" key="1">
    <citation type="submission" date="2019-08" db="EMBL/GenBank/DDBJ databases">
        <title>Complete genome sequence of Kushneria sp. YCWA18, a halophilic phosphate-solubilizing bacterium isolated from Daqiao saltern in China.</title>
        <authorList>
            <person name="Du G.-X."/>
            <person name="Qu L.-Y."/>
        </authorList>
    </citation>
    <scope>NUCLEOTIDE SEQUENCE [LARGE SCALE GENOMIC DNA]</scope>
    <source>
        <strain evidence="8 9">YCWA18</strain>
    </source>
</reference>
<evidence type="ECO:0000256" key="6">
    <source>
        <dbReference type="ARBA" id="ARBA00022989"/>
    </source>
</evidence>
<comment type="similarity">
    <text evidence="2">Belongs to the AzlC family.</text>
</comment>
<keyword evidence="7" id="KW-0472">Membrane</keyword>
<dbReference type="Pfam" id="PF03591">
    <property type="entry name" value="AzlC"/>
    <property type="match status" value="1"/>
</dbReference>
<evidence type="ECO:0000313" key="9">
    <source>
        <dbReference type="Proteomes" id="UP000322553"/>
    </source>
</evidence>
<dbReference type="KEGG" id="kuy:FY550_05285"/>
<dbReference type="RefSeq" id="WP_070976348.1">
    <property type="nucleotide sequence ID" value="NZ_CP043420.1"/>
</dbReference>
<dbReference type="GO" id="GO:1903785">
    <property type="term" value="P:L-valine transmembrane transport"/>
    <property type="evidence" value="ECO:0007669"/>
    <property type="project" value="TreeGrafter"/>
</dbReference>
<dbReference type="GO" id="GO:0005886">
    <property type="term" value="C:plasma membrane"/>
    <property type="evidence" value="ECO:0007669"/>
    <property type="project" value="UniProtKB-SubCell"/>
</dbReference>
<dbReference type="OrthoDB" id="3181706at2"/>
<evidence type="ECO:0000256" key="2">
    <source>
        <dbReference type="ARBA" id="ARBA00010735"/>
    </source>
</evidence>
<protein>
    <submittedName>
        <fullName evidence="8">AzlC family ABC transporter permease</fullName>
    </submittedName>
</protein>
<dbReference type="PANTHER" id="PTHR34979:SF1">
    <property type="entry name" value="INNER MEMBRANE PROTEIN YGAZ"/>
    <property type="match status" value="1"/>
</dbReference>
<keyword evidence="4" id="KW-1003">Cell membrane</keyword>
<gene>
    <name evidence="8" type="ORF">FY550_05285</name>
</gene>
<proteinExistence type="inferred from homology"/>
<accession>A0A1S1P1T4</accession>
<comment type="subcellular location">
    <subcellularLocation>
        <location evidence="1">Cell membrane</location>
        <topology evidence="1">Multi-pass membrane protein</topology>
    </subcellularLocation>
</comment>
<evidence type="ECO:0000256" key="5">
    <source>
        <dbReference type="ARBA" id="ARBA00022692"/>
    </source>
</evidence>
<evidence type="ECO:0000313" key="8">
    <source>
        <dbReference type="EMBL" id="QEL10601.1"/>
    </source>
</evidence>
<organism evidence="8 9">
    <name type="scientific">Kushneria phosphatilytica</name>
    <dbReference type="NCBI Taxonomy" id="657387"/>
    <lineage>
        <taxon>Bacteria</taxon>
        <taxon>Pseudomonadati</taxon>
        <taxon>Pseudomonadota</taxon>
        <taxon>Gammaproteobacteria</taxon>
        <taxon>Oceanospirillales</taxon>
        <taxon>Halomonadaceae</taxon>
        <taxon>Kushneria</taxon>
    </lineage>
</organism>
<name>A0A1S1P1T4_9GAMM</name>
<dbReference type="EMBL" id="CP043420">
    <property type="protein sequence ID" value="QEL10601.1"/>
    <property type="molecule type" value="Genomic_DNA"/>
</dbReference>
<evidence type="ECO:0000256" key="1">
    <source>
        <dbReference type="ARBA" id="ARBA00004651"/>
    </source>
</evidence>
<dbReference type="STRING" id="657387.BH688_01525"/>
<evidence type="ECO:0000256" key="7">
    <source>
        <dbReference type="ARBA" id="ARBA00023136"/>
    </source>
</evidence>